<name>K3UTR7_FUSPC</name>
<dbReference type="GeneID" id="20362674"/>
<reference evidence="3 4" key="1">
    <citation type="journal article" date="2012" name="PLoS Pathog.">
        <title>Comparative pathogenomics reveals horizontally acquired novel virulence genes in fungi infecting cereal hosts.</title>
        <authorList>
            <person name="Gardiner D.M."/>
            <person name="McDonald M.C."/>
            <person name="Covarelli L."/>
            <person name="Solomon P.S."/>
            <person name="Rusu A.G."/>
            <person name="Marshall M."/>
            <person name="Kazan K."/>
            <person name="Chakraborty S."/>
            <person name="McDonald B.A."/>
            <person name="Manners J.M."/>
        </authorList>
    </citation>
    <scope>NUCLEOTIDE SEQUENCE [LARGE SCALE GENOMIC DNA]</scope>
    <source>
        <strain evidence="3 4">CS3096</strain>
    </source>
</reference>
<keyword evidence="4" id="KW-1185">Reference proteome</keyword>
<organism evidence="3 4">
    <name type="scientific">Fusarium pseudograminearum (strain CS3096)</name>
    <name type="common">Wheat and barley crown-rot fungus</name>
    <dbReference type="NCBI Taxonomy" id="1028729"/>
    <lineage>
        <taxon>Eukaryota</taxon>
        <taxon>Fungi</taxon>
        <taxon>Dikarya</taxon>
        <taxon>Ascomycota</taxon>
        <taxon>Pezizomycotina</taxon>
        <taxon>Sordariomycetes</taxon>
        <taxon>Hypocreomycetidae</taxon>
        <taxon>Hypocreales</taxon>
        <taxon>Nectriaceae</taxon>
        <taxon>Fusarium</taxon>
    </lineage>
</organism>
<protein>
    <recommendedName>
        <fullName evidence="2">Oxidoreductase acuF-like C2H2 type zinc-finger domain-containing protein</fullName>
    </recommendedName>
</protein>
<dbReference type="HOGENOM" id="CLU_015936_0_0_1"/>
<feature type="region of interest" description="Disordered" evidence="1">
    <location>
        <begin position="690"/>
        <end position="712"/>
    </location>
</feature>
<dbReference type="eggNOG" id="ENOG502SHF7">
    <property type="taxonomic scope" value="Eukaryota"/>
</dbReference>
<feature type="region of interest" description="Disordered" evidence="1">
    <location>
        <begin position="576"/>
        <end position="625"/>
    </location>
</feature>
<dbReference type="Pfam" id="PF26082">
    <property type="entry name" value="zf-C2H2_AcuF"/>
    <property type="match status" value="1"/>
</dbReference>
<evidence type="ECO:0000256" key="1">
    <source>
        <dbReference type="SAM" id="MobiDB-lite"/>
    </source>
</evidence>
<dbReference type="KEGG" id="fpu:FPSE_04056"/>
<feature type="region of interest" description="Disordered" evidence="1">
    <location>
        <begin position="752"/>
        <end position="794"/>
    </location>
</feature>
<feature type="compositionally biased region" description="Polar residues" evidence="1">
    <location>
        <begin position="585"/>
        <end position="601"/>
    </location>
</feature>
<feature type="compositionally biased region" description="Basic and acidic residues" evidence="1">
    <location>
        <begin position="690"/>
        <end position="701"/>
    </location>
</feature>
<evidence type="ECO:0000313" key="3">
    <source>
        <dbReference type="EMBL" id="EKJ75876.1"/>
    </source>
</evidence>
<feature type="compositionally biased region" description="Basic and acidic residues" evidence="1">
    <location>
        <begin position="612"/>
        <end position="621"/>
    </location>
</feature>
<dbReference type="AlphaFoldDB" id="K3UTR7"/>
<feature type="region of interest" description="Disordered" evidence="1">
    <location>
        <begin position="333"/>
        <end position="355"/>
    </location>
</feature>
<feature type="domain" description="Oxidoreductase acuF-like C2H2 type zinc-finger" evidence="2">
    <location>
        <begin position="380"/>
        <end position="409"/>
    </location>
</feature>
<dbReference type="PANTHER" id="PTHR35391:SF7">
    <property type="entry name" value="C2H2-TYPE DOMAIN-CONTAINING PROTEIN"/>
    <property type="match status" value="1"/>
</dbReference>
<comment type="caution">
    <text evidence="3">The sequence shown here is derived from an EMBL/GenBank/DDBJ whole genome shotgun (WGS) entry which is preliminary data.</text>
</comment>
<accession>K3UTR7</accession>
<dbReference type="RefSeq" id="XP_009255449.1">
    <property type="nucleotide sequence ID" value="XM_009257174.1"/>
</dbReference>
<dbReference type="PANTHER" id="PTHR35391">
    <property type="entry name" value="C2H2-TYPE DOMAIN-CONTAINING PROTEIN-RELATED"/>
    <property type="match status" value="1"/>
</dbReference>
<evidence type="ECO:0000313" key="4">
    <source>
        <dbReference type="Proteomes" id="UP000007978"/>
    </source>
</evidence>
<dbReference type="InterPro" id="IPR058925">
    <property type="entry name" value="zf-C2H2_AcuF"/>
</dbReference>
<feature type="compositionally biased region" description="Basic and acidic residues" evidence="1">
    <location>
        <begin position="341"/>
        <end position="354"/>
    </location>
</feature>
<dbReference type="Proteomes" id="UP000007978">
    <property type="component" value="Chromosome 3"/>
</dbReference>
<evidence type="ECO:0000259" key="2">
    <source>
        <dbReference type="Pfam" id="PF26082"/>
    </source>
</evidence>
<dbReference type="OrthoDB" id="20872at2759"/>
<sequence length="794" mass="89404">MSTPATTEQQEPLPQITIVDCAKSCLESFQKCLNSTGKADKVTASLTSRLSPSLVRVEDQLARFSLWAANLNVFSATKASLDNRLREAPDVKDAIVALLETLDYRIKSCTRLLNSMLTEKQVTDSLQEFDDTLDNLRDEITLLHKISNTIRRASKETQNAKAVNFFKIRDDEGNDAEPFLRQLFMNYIRDRFPGTSEDIRIRLASTMLLRRKRILYRRERYEKAPIRLQAAVAKPVISHPRPEPTEQIVQGPMKRRVVEASSRSQVQSITKTATTLSPEKFRRATVPSVISVSHTVALSSNDELCFPPPPTTSLMRRYNRHKKSIELQYKQTPVSPTPDDYVAKPTEETEKGPENTEAVKLIRDLALFQAWESCVEAVAEVTCPYCFHVLPIREVLDEKKWKLHVKNDLDPYVCLFENCDSPEHLYSHSNTWIKHMKEHTLRWRCKSKAHREFLAETREDYVDHMKTSHPQKFTDAQLDVLADRNAHTIGPLFIACPLCGLDTTDMPMENHVVGHMRFLALKSLPPFYEDNVELDGFDSQNDYLNDSGPVKRSTIQSAFEVDPLEVNAYEDWDSDEYEDDVGLQSPAQRDSQAGGSSNNSEPIPEGPVSNSSEHDKTETQAKGKKPVKYEMNPDCAICGLPGIGIPDCECEAKALDIAEKQAGNKVIAPLAKEIRRWVRNKVRKNIDYDRTTTDSATKETEPPGGNKDLGGINKDEVLDGSALYTPFGSNNGGLSEALDYYFGLVELTLPAEDDPRVRNPPLQPSSKSVGENKNPFDKTSYIKGLDGSLKYDSS</sequence>
<proteinExistence type="predicted"/>
<dbReference type="EMBL" id="AFNW01000081">
    <property type="protein sequence ID" value="EKJ75876.1"/>
    <property type="molecule type" value="Genomic_DNA"/>
</dbReference>
<gene>
    <name evidence="3" type="ORF">FPSE_04056</name>
</gene>